<keyword evidence="2" id="KW-1185">Reference proteome</keyword>
<dbReference type="GO" id="GO:0008671">
    <property type="term" value="F:2-dehydro-3-deoxygalactonokinase activity"/>
    <property type="evidence" value="ECO:0007669"/>
    <property type="project" value="InterPro"/>
</dbReference>
<dbReference type="InterPro" id="IPR042257">
    <property type="entry name" value="DGOK_C"/>
</dbReference>
<name>A0A0P1IJG5_9RHOB</name>
<organism evidence="1 2">
    <name type="scientific">Shimia thalassica</name>
    <dbReference type="NCBI Taxonomy" id="1715693"/>
    <lineage>
        <taxon>Bacteria</taxon>
        <taxon>Pseudomonadati</taxon>
        <taxon>Pseudomonadota</taxon>
        <taxon>Alphaproteobacteria</taxon>
        <taxon>Rhodobacterales</taxon>
        <taxon>Roseobacteraceae</taxon>
    </lineage>
</organism>
<dbReference type="RefSeq" id="WP_058311383.1">
    <property type="nucleotide sequence ID" value="NZ_CYTW01000002.1"/>
</dbReference>
<dbReference type="GO" id="GO:0034194">
    <property type="term" value="P:D-galactonate catabolic process"/>
    <property type="evidence" value="ECO:0007669"/>
    <property type="project" value="InterPro"/>
</dbReference>
<dbReference type="EMBL" id="CYTW01000002">
    <property type="protein sequence ID" value="CUJ99361.1"/>
    <property type="molecule type" value="Genomic_DNA"/>
</dbReference>
<dbReference type="Gene3D" id="3.30.420.310">
    <property type="entry name" value="2-keto-3-deoxy-galactonokinase, C-terminal domain"/>
    <property type="match status" value="1"/>
</dbReference>
<accession>A0A0P1IJG5</accession>
<gene>
    <name evidence="1" type="ORF">PH7735_02193</name>
</gene>
<dbReference type="AlphaFoldDB" id="A0A0P1IJG5"/>
<protein>
    <submittedName>
        <fullName evidence="1">2-keto-3-deoxy-galactonokinase</fullName>
    </submittedName>
</protein>
<dbReference type="Proteomes" id="UP000051870">
    <property type="component" value="Unassembled WGS sequence"/>
</dbReference>
<evidence type="ECO:0000313" key="1">
    <source>
        <dbReference type="EMBL" id="CUJ99361.1"/>
    </source>
</evidence>
<evidence type="ECO:0000313" key="2">
    <source>
        <dbReference type="Proteomes" id="UP000051870"/>
    </source>
</evidence>
<sequence>MSKWIVAERHKGGVSMWEMPSRQEISGAEGPIVMVGGGAAPRSLPCTAIPDRLVSGEGGGWLFPPLAWDGQVSDGAEARVAGFVAANPNWDGVICVMGASTAWVHVSAGEVISFQRFVTAQLAAALDVSDDWDEDRLRAALDEVMTRPERLAAYLARAGDAGTLWGALLGAELAAARPYWLGQQVLLVGAGRSADALALGLSGQGVPVERADDTDMLLAGVAAAVSVHGGL</sequence>
<keyword evidence="1" id="KW-0808">Transferase</keyword>
<dbReference type="Pfam" id="PF05035">
    <property type="entry name" value="DGOK"/>
    <property type="match status" value="1"/>
</dbReference>
<reference evidence="2" key="1">
    <citation type="submission" date="2015-09" db="EMBL/GenBank/DDBJ databases">
        <authorList>
            <person name="Rodrigo-Torres Lidia"/>
            <person name="Arahal R.David."/>
        </authorList>
    </citation>
    <scope>NUCLEOTIDE SEQUENCE [LARGE SCALE GENOMIC DNA]</scope>
    <source>
        <strain evidence="2">CECT 7735</strain>
    </source>
</reference>
<dbReference type="GeneID" id="83881221"/>
<keyword evidence="1" id="KW-0418">Kinase</keyword>
<proteinExistence type="predicted"/>
<dbReference type="STRING" id="1715693.PH7735_02193"/>
<dbReference type="InterPro" id="IPR007729">
    <property type="entry name" value="DGOK"/>
</dbReference>